<organism evidence="2 3">
    <name type="scientific">Astrephomene gubernaculifera</name>
    <dbReference type="NCBI Taxonomy" id="47775"/>
    <lineage>
        <taxon>Eukaryota</taxon>
        <taxon>Viridiplantae</taxon>
        <taxon>Chlorophyta</taxon>
        <taxon>core chlorophytes</taxon>
        <taxon>Chlorophyceae</taxon>
        <taxon>CS clade</taxon>
        <taxon>Chlamydomonadales</taxon>
        <taxon>Astrephomenaceae</taxon>
        <taxon>Astrephomene</taxon>
    </lineage>
</organism>
<dbReference type="SUPFAM" id="SSF55068">
    <property type="entry name" value="Peptide methionine sulfoxide reductase"/>
    <property type="match status" value="1"/>
</dbReference>
<feature type="compositionally biased region" description="Polar residues" evidence="1">
    <location>
        <begin position="145"/>
        <end position="155"/>
    </location>
</feature>
<feature type="region of interest" description="Disordered" evidence="1">
    <location>
        <begin position="138"/>
        <end position="172"/>
    </location>
</feature>
<feature type="region of interest" description="Disordered" evidence="1">
    <location>
        <begin position="1"/>
        <end position="22"/>
    </location>
</feature>
<comment type="caution">
    <text evidence="2">The sequence shown here is derived from an EMBL/GenBank/DDBJ whole genome shotgun (WGS) entry which is preliminary data.</text>
</comment>
<feature type="compositionally biased region" description="Low complexity" evidence="1">
    <location>
        <begin position="156"/>
        <end position="172"/>
    </location>
</feature>
<keyword evidence="3" id="KW-1185">Reference proteome</keyword>
<evidence type="ECO:0000313" key="2">
    <source>
        <dbReference type="EMBL" id="GFR42666.1"/>
    </source>
</evidence>
<dbReference type="InterPro" id="IPR036509">
    <property type="entry name" value="Met_Sox_Rdtase_MsrA_sf"/>
</dbReference>
<dbReference type="AlphaFoldDB" id="A0AAD3HJA9"/>
<evidence type="ECO:0008006" key="4">
    <source>
        <dbReference type="Google" id="ProtNLM"/>
    </source>
</evidence>
<dbReference type="GO" id="GO:0008113">
    <property type="term" value="F:peptide-methionine (S)-S-oxide reductase activity"/>
    <property type="evidence" value="ECO:0007669"/>
    <property type="project" value="InterPro"/>
</dbReference>
<dbReference type="Gene3D" id="3.30.1060.10">
    <property type="entry name" value="Peptide methionine sulphoxide reductase MsrA"/>
    <property type="match status" value="1"/>
</dbReference>
<dbReference type="EMBL" id="BMAR01000003">
    <property type="protein sequence ID" value="GFR42666.1"/>
    <property type="molecule type" value="Genomic_DNA"/>
</dbReference>
<gene>
    <name evidence="2" type="ORF">Agub_g3477</name>
</gene>
<name>A0AAD3HJA9_9CHLO</name>
<protein>
    <recommendedName>
        <fullName evidence="4">Peptide-methionine (S)-S-oxide reductase</fullName>
    </recommendedName>
</protein>
<evidence type="ECO:0000313" key="3">
    <source>
        <dbReference type="Proteomes" id="UP001054857"/>
    </source>
</evidence>
<accession>A0AAD3HJA9</accession>
<evidence type="ECO:0000256" key="1">
    <source>
        <dbReference type="SAM" id="MobiDB-lite"/>
    </source>
</evidence>
<proteinExistence type="predicted"/>
<sequence length="395" mass="41838">MACIATHARPAGSLHHGCSRHKENMRTPGTRCFTFARVVRVAAAYRPRSIREPGPCSERELDATRPVPEAAPVCPSSHPSSSSTSGGAAAVFSALRCGLACAALAACLLLPPPPAAAAASGAAEEGVAALQAAGPPRGTAAVATSVPSGDSSALQTAGNASSGTATTDDSSSSGLQTVYFGNGCFWGRQRDFAEVELRQLGRPAERVTALVGYAGGNSAGPGGRVCYVYGDPRTRYDMLGHAEVVQLGVSSDPRVGEAELHAFASLYFRQFRPIEGGMDRLDPQDRGPAYRNVIGIPGGVRSPLFHVIQEENKYGMVLREGRGNDMERGRPTEDDVLNSVWVVDSDQLPFHRAERYHQFHHGLGKLFPLEYVRDLRNAVAGAGRMEPTGCPELPF</sequence>
<reference evidence="2 3" key="1">
    <citation type="journal article" date="2021" name="Sci. Rep.">
        <title>Genome sequencing of the multicellular alga Astrephomene provides insights into convergent evolution of germ-soma differentiation.</title>
        <authorList>
            <person name="Yamashita S."/>
            <person name="Yamamoto K."/>
            <person name="Matsuzaki R."/>
            <person name="Suzuki S."/>
            <person name="Yamaguchi H."/>
            <person name="Hirooka S."/>
            <person name="Minakuchi Y."/>
            <person name="Miyagishima S."/>
            <person name="Kawachi M."/>
            <person name="Toyoda A."/>
            <person name="Nozaki H."/>
        </authorList>
    </citation>
    <scope>NUCLEOTIDE SEQUENCE [LARGE SCALE GENOMIC DNA]</scope>
    <source>
        <strain evidence="2 3">NIES-4017</strain>
    </source>
</reference>
<dbReference type="Proteomes" id="UP001054857">
    <property type="component" value="Unassembled WGS sequence"/>
</dbReference>